<feature type="repeat" description="TPR" evidence="3">
    <location>
        <begin position="206"/>
        <end position="239"/>
    </location>
</feature>
<dbReference type="InterPro" id="IPR011990">
    <property type="entry name" value="TPR-like_helical_dom_sf"/>
</dbReference>
<evidence type="ECO:0000256" key="3">
    <source>
        <dbReference type="PROSITE-ProRule" id="PRU00339"/>
    </source>
</evidence>
<dbReference type="SUPFAM" id="SSF46894">
    <property type="entry name" value="C-terminal effector domain of the bipartite response regulators"/>
    <property type="match status" value="1"/>
</dbReference>
<feature type="chain" id="PRO_5013348711" evidence="6">
    <location>
        <begin position="27"/>
        <end position="551"/>
    </location>
</feature>
<reference evidence="8" key="1">
    <citation type="submission" date="2017-06" db="EMBL/GenBank/DDBJ databases">
        <authorList>
            <person name="Varghese N."/>
            <person name="Submissions S."/>
        </authorList>
    </citation>
    <scope>NUCLEOTIDE SEQUENCE [LARGE SCALE GENOMIC DNA]</scope>
    <source>
        <strain evidence="8">5C</strain>
    </source>
</reference>
<dbReference type="InterPro" id="IPR016032">
    <property type="entry name" value="Sig_transdc_resp-reg_C-effctor"/>
</dbReference>
<keyword evidence="5" id="KW-0472">Membrane</keyword>
<evidence type="ECO:0000313" key="7">
    <source>
        <dbReference type="EMBL" id="SNS76787.1"/>
    </source>
</evidence>
<keyword evidence="4" id="KW-0175">Coiled coil</keyword>
<evidence type="ECO:0000256" key="2">
    <source>
        <dbReference type="ARBA" id="ARBA00022803"/>
    </source>
</evidence>
<name>A0A239H5X0_9BACT</name>
<evidence type="ECO:0000313" key="8">
    <source>
        <dbReference type="Proteomes" id="UP000198480"/>
    </source>
</evidence>
<gene>
    <name evidence="7" type="ORF">SAMN06295967_1264</name>
</gene>
<organism evidence="7 8">
    <name type="scientific">Belliella buryatensis</name>
    <dbReference type="NCBI Taxonomy" id="1500549"/>
    <lineage>
        <taxon>Bacteria</taxon>
        <taxon>Pseudomonadati</taxon>
        <taxon>Bacteroidota</taxon>
        <taxon>Cytophagia</taxon>
        <taxon>Cytophagales</taxon>
        <taxon>Cyclobacteriaceae</taxon>
        <taxon>Belliella</taxon>
    </lineage>
</organism>
<dbReference type="PANTHER" id="PTHR45641">
    <property type="entry name" value="TETRATRICOPEPTIDE REPEAT PROTEIN (AFU_ORTHOLOGUE AFUA_6G03870)"/>
    <property type="match status" value="1"/>
</dbReference>
<proteinExistence type="predicted"/>
<keyword evidence="5" id="KW-1133">Transmembrane helix</keyword>
<dbReference type="OrthoDB" id="1523128at2"/>
<keyword evidence="6" id="KW-0732">Signal</keyword>
<keyword evidence="5" id="KW-0812">Transmembrane</keyword>
<evidence type="ECO:0000256" key="5">
    <source>
        <dbReference type="SAM" id="Phobius"/>
    </source>
</evidence>
<evidence type="ECO:0000256" key="6">
    <source>
        <dbReference type="SAM" id="SignalP"/>
    </source>
</evidence>
<feature type="coiled-coil region" evidence="4">
    <location>
        <begin position="312"/>
        <end position="350"/>
    </location>
</feature>
<dbReference type="EMBL" id="FZOK01000026">
    <property type="protein sequence ID" value="SNS76787.1"/>
    <property type="molecule type" value="Genomic_DNA"/>
</dbReference>
<keyword evidence="8" id="KW-1185">Reference proteome</keyword>
<sequence length="551" mass="64165">MYPHKKFRLFTFYVFLFITFSKSALSQNLKKTNDAHQISDIFISLLDSSRIYENNDFYKASSFLKEAQNYVQKNNDNGSQTKLWIQYGRLFMKMGLMDLSADSYIKAIKNIEDGTLTEHDDLMASKIGLAGVYLYLYQFSKAEEILIEALDFLQNNDSQDYLSYSSIYNNFGIIYREQGDLVRAYDNLDLGLQLLLSKDPNNKNLPLLQNNLGDVYLRMNNYEQALDLYQAALEFRTSADDQLGIAVTHKNIGILWEKAGDKAQSLYHHKVALGIAENIDALIVQQITSYHLSNLYKILGKSDSALYYYDLKSKLDSKIKKAEAEKMLLVEELKRDFEQSQQQLLGLTASKIKVYLIWLVFLSFLMAILIYFLLSFRRKNKQISLEMIQAKLQNEREALDKQYLQSQIDERDRQITANMIYAIKRNELIQAALDKLLKHRKEFDKAGQETIRGVIHDLKNTKEDHIFEEFEASFINLHHEFYDNLLQKFPHLTLNEKRLCAFIKLNMTTKEIATITGQTVPTLNKAKQRLRKKFDLIHSDQDIYDFIGKIV</sequence>
<dbReference type="PROSITE" id="PS50005">
    <property type="entry name" value="TPR"/>
    <property type="match status" value="1"/>
</dbReference>
<dbReference type="PROSITE" id="PS50293">
    <property type="entry name" value="TPR_REGION"/>
    <property type="match status" value="1"/>
</dbReference>
<keyword evidence="1" id="KW-0677">Repeat</keyword>
<keyword evidence="2 3" id="KW-0802">TPR repeat</keyword>
<dbReference type="Gene3D" id="1.25.40.10">
    <property type="entry name" value="Tetratricopeptide repeat domain"/>
    <property type="match status" value="2"/>
</dbReference>
<feature type="signal peptide" evidence="6">
    <location>
        <begin position="1"/>
        <end position="26"/>
    </location>
</feature>
<dbReference type="GO" id="GO:0006355">
    <property type="term" value="P:regulation of DNA-templated transcription"/>
    <property type="evidence" value="ECO:0007669"/>
    <property type="project" value="InterPro"/>
</dbReference>
<evidence type="ECO:0000256" key="4">
    <source>
        <dbReference type="SAM" id="Coils"/>
    </source>
</evidence>
<dbReference type="RefSeq" id="WP_089242511.1">
    <property type="nucleotide sequence ID" value="NZ_FZOK01000026.1"/>
</dbReference>
<feature type="transmembrane region" description="Helical" evidence="5">
    <location>
        <begin position="355"/>
        <end position="374"/>
    </location>
</feature>
<dbReference type="Pfam" id="PF13424">
    <property type="entry name" value="TPR_12"/>
    <property type="match status" value="1"/>
</dbReference>
<dbReference type="SMART" id="SM00028">
    <property type="entry name" value="TPR"/>
    <property type="match status" value="5"/>
</dbReference>
<dbReference type="SUPFAM" id="SSF48452">
    <property type="entry name" value="TPR-like"/>
    <property type="match status" value="1"/>
</dbReference>
<dbReference type="AlphaFoldDB" id="A0A239H5X0"/>
<dbReference type="GO" id="GO:0003677">
    <property type="term" value="F:DNA binding"/>
    <property type="evidence" value="ECO:0007669"/>
    <property type="project" value="InterPro"/>
</dbReference>
<dbReference type="Proteomes" id="UP000198480">
    <property type="component" value="Unassembled WGS sequence"/>
</dbReference>
<accession>A0A239H5X0</accession>
<dbReference type="InterPro" id="IPR019734">
    <property type="entry name" value="TPR_rpt"/>
</dbReference>
<dbReference type="PANTHER" id="PTHR45641:SF19">
    <property type="entry name" value="NEPHROCYSTIN-3"/>
    <property type="match status" value="1"/>
</dbReference>
<protein>
    <submittedName>
        <fullName evidence="7">Tetratricopeptide repeat-containing protein</fullName>
    </submittedName>
</protein>
<evidence type="ECO:0000256" key="1">
    <source>
        <dbReference type="ARBA" id="ARBA00022737"/>
    </source>
</evidence>